<evidence type="ECO:0000256" key="5">
    <source>
        <dbReference type="SAM" id="Coils"/>
    </source>
</evidence>
<feature type="domain" description="PHD-type" evidence="7">
    <location>
        <begin position="156"/>
        <end position="210"/>
    </location>
</feature>
<dbReference type="Pfam" id="PF00628">
    <property type="entry name" value="PHD"/>
    <property type="match status" value="1"/>
</dbReference>
<evidence type="ECO:0000256" key="6">
    <source>
        <dbReference type="SAM" id="MobiDB-lite"/>
    </source>
</evidence>
<dbReference type="Proteomes" id="UP000789508">
    <property type="component" value="Unassembled WGS sequence"/>
</dbReference>
<feature type="region of interest" description="Disordered" evidence="6">
    <location>
        <begin position="1"/>
        <end position="45"/>
    </location>
</feature>
<reference evidence="9" key="1">
    <citation type="submission" date="2021-06" db="EMBL/GenBank/DDBJ databases">
        <authorList>
            <person name="Kallberg Y."/>
            <person name="Tangrot J."/>
            <person name="Rosling A."/>
        </authorList>
    </citation>
    <scope>NUCLEOTIDE SEQUENCE</scope>
    <source>
        <strain evidence="9">FL130A</strain>
    </source>
</reference>
<evidence type="ECO:0000259" key="8">
    <source>
        <dbReference type="PROSITE" id="PS51805"/>
    </source>
</evidence>
<gene>
    <name evidence="9" type="ORF">ALEPTO_LOCUS2948</name>
</gene>
<accession>A0A9N8ZGJ5</accession>
<feature type="compositionally biased region" description="Basic and acidic residues" evidence="6">
    <location>
        <begin position="592"/>
        <end position="611"/>
    </location>
</feature>
<feature type="compositionally biased region" description="Basic residues" evidence="6">
    <location>
        <begin position="533"/>
        <end position="553"/>
    </location>
</feature>
<sequence length="934" mass="105147">MSPSSSLNMLQNSDESATTSSTPLTTSSPTFPPTHSTTTDPNDEVGSLYHKIFADRGPNKRKIKMKAIDQIALDVTADDDSEYQASEKGTEQYDTDSATIVSGNNSGQDVEVDIETETEAAPKTKARGADDSETIDPEDTDVLVKNFLKKWKLEDPGICCICLEGATTESNMLVYCDGDECEVVCHQECYGIINLPGSDEPWYCDRCLASAPECVSCILCPSKNGAFRRLKEGERSGGWVHIVCALWMPGMWVGNNIEITNITIENVDQKNWSKICSVCPSEIASEGATIHCDAGGCKNFLHVTCAHSMTLLECIDDDPNISDPYFVYCQIHGSHGPAKLNDWEKWYRRRDKFLEKIRSKESKLRAQKMANEDEDFGTSLRELFEDKYAEYRIRRETRIASSRRKVAEATSAINILKEQKEKSKSAETEHDAKIEEARKEREALQNYLSSVRESLKLCSRLIYAFPMQLNWAESNVNRERDTVDQFNDLLSRPVVWEPKAAIIARSIDVENLDTSSMAPIGVKPLVVTQTPTPKRRGRQSTGRRTRKVGRRSKKVADEKAANVITPQPRTSLDVGSSAKPPPKRKGRKSKKQKELEEQQKKLEQQQQHEEQPQEVDEEPNEEEQSQELENMEFEEDHDDDKEQDQKIFPTRNSVVRPPHENGNETIEVNPLPYPRNSSPPISQSFPYSNNYNSSKNIKQPRYNSPPPRSAPVSPQSYPYNIPYHISHSPSPPSPHTPVANSVASPVTPASASSTVATPRTSTTITATTTSSQPVKRKLDEMTQDQNYSGSDSELSGPEETNDINEVTEIERQPRMIKRGRRITKVGRPSKYRKPLGRPSKKPQQKPIKVKLPQPICTVCDKIEPPLNDQAPESYVTPTKSRAKSIMNGRDKVHRMIRCGFCEKWFHLACINPPRKTMPSPGFVWQCEECDTQLH</sequence>
<comment type="caution">
    <text evidence="9">The sequence shown here is derived from an EMBL/GenBank/DDBJ whole genome shotgun (WGS) entry which is preliminary data.</text>
</comment>
<dbReference type="PANTHER" id="PTHR13793:SF107">
    <property type="entry name" value="BROMODOMAIN-CONTAINING PROTEIN HOMOLOG"/>
    <property type="match status" value="1"/>
</dbReference>
<name>A0A9N8ZGJ5_9GLOM</name>
<dbReference type="GO" id="GO:0008270">
    <property type="term" value="F:zinc ion binding"/>
    <property type="evidence" value="ECO:0007669"/>
    <property type="project" value="UniProtKB-KW"/>
</dbReference>
<evidence type="ECO:0000256" key="4">
    <source>
        <dbReference type="PROSITE-ProRule" id="PRU00146"/>
    </source>
</evidence>
<feature type="domain" description="PHD-type" evidence="8">
    <location>
        <begin position="214"/>
        <end position="333"/>
    </location>
</feature>
<evidence type="ECO:0000313" key="10">
    <source>
        <dbReference type="Proteomes" id="UP000789508"/>
    </source>
</evidence>
<dbReference type="PROSITE" id="PS50016">
    <property type="entry name" value="ZF_PHD_2"/>
    <property type="match status" value="2"/>
</dbReference>
<keyword evidence="10" id="KW-1185">Reference proteome</keyword>
<dbReference type="PROSITE" id="PS51805">
    <property type="entry name" value="EPHD"/>
    <property type="match status" value="1"/>
</dbReference>
<dbReference type="Pfam" id="PF13832">
    <property type="entry name" value="zf-HC5HC2H_2"/>
    <property type="match status" value="1"/>
</dbReference>
<dbReference type="GO" id="GO:0006357">
    <property type="term" value="P:regulation of transcription by RNA polymerase II"/>
    <property type="evidence" value="ECO:0007669"/>
    <property type="project" value="TreeGrafter"/>
</dbReference>
<feature type="compositionally biased region" description="Low complexity" evidence="6">
    <location>
        <begin position="737"/>
        <end position="773"/>
    </location>
</feature>
<feature type="compositionally biased region" description="Polar residues" evidence="6">
    <location>
        <begin position="95"/>
        <end position="108"/>
    </location>
</feature>
<feature type="region of interest" description="Disordered" evidence="6">
    <location>
        <begin position="523"/>
        <end position="847"/>
    </location>
</feature>
<evidence type="ECO:0000256" key="3">
    <source>
        <dbReference type="ARBA" id="ARBA00022833"/>
    </source>
</evidence>
<organism evidence="9 10">
    <name type="scientific">Ambispora leptoticha</name>
    <dbReference type="NCBI Taxonomy" id="144679"/>
    <lineage>
        <taxon>Eukaryota</taxon>
        <taxon>Fungi</taxon>
        <taxon>Fungi incertae sedis</taxon>
        <taxon>Mucoromycota</taxon>
        <taxon>Glomeromycotina</taxon>
        <taxon>Glomeromycetes</taxon>
        <taxon>Archaeosporales</taxon>
        <taxon>Ambisporaceae</taxon>
        <taxon>Ambispora</taxon>
    </lineage>
</organism>
<keyword evidence="3" id="KW-0862">Zinc</keyword>
<dbReference type="InterPro" id="IPR019787">
    <property type="entry name" value="Znf_PHD-finger"/>
</dbReference>
<dbReference type="EMBL" id="CAJVPS010000494">
    <property type="protein sequence ID" value="CAG8490340.1"/>
    <property type="molecule type" value="Genomic_DNA"/>
</dbReference>
<protein>
    <submittedName>
        <fullName evidence="9">6787_t:CDS:1</fullName>
    </submittedName>
</protein>
<feature type="compositionally biased region" description="Low complexity" evidence="6">
    <location>
        <begin position="18"/>
        <end position="40"/>
    </location>
</feature>
<keyword evidence="2 4" id="KW-0863">Zinc-finger</keyword>
<dbReference type="InterPro" id="IPR019786">
    <property type="entry name" value="Zinc_finger_PHD-type_CS"/>
</dbReference>
<feature type="compositionally biased region" description="Polar residues" evidence="6">
    <location>
        <begin position="783"/>
        <end position="793"/>
    </location>
</feature>
<evidence type="ECO:0000259" key="7">
    <source>
        <dbReference type="PROSITE" id="PS50016"/>
    </source>
</evidence>
<feature type="compositionally biased region" description="Basic residues" evidence="6">
    <location>
        <begin position="814"/>
        <end position="843"/>
    </location>
</feature>
<dbReference type="SUPFAM" id="SSF57903">
    <property type="entry name" value="FYVE/PHD zinc finger"/>
    <property type="match status" value="2"/>
</dbReference>
<dbReference type="Pfam" id="PF13831">
    <property type="entry name" value="PHD_2"/>
    <property type="match status" value="1"/>
</dbReference>
<dbReference type="SMART" id="SM00249">
    <property type="entry name" value="PHD"/>
    <property type="match status" value="3"/>
</dbReference>
<dbReference type="InterPro" id="IPR034732">
    <property type="entry name" value="EPHD"/>
</dbReference>
<feature type="domain" description="PHD-type" evidence="7">
    <location>
        <begin position="853"/>
        <end position="932"/>
    </location>
</feature>
<dbReference type="PANTHER" id="PTHR13793">
    <property type="entry name" value="PHD FINGER PROTEINS"/>
    <property type="match status" value="1"/>
</dbReference>
<feature type="compositionally biased region" description="Polar residues" evidence="6">
    <location>
        <begin position="564"/>
        <end position="574"/>
    </location>
</feature>
<feature type="coiled-coil region" evidence="5">
    <location>
        <begin position="399"/>
        <end position="454"/>
    </location>
</feature>
<proteinExistence type="predicted"/>
<dbReference type="InterPro" id="IPR001965">
    <property type="entry name" value="Znf_PHD"/>
</dbReference>
<dbReference type="CDD" id="cd15492">
    <property type="entry name" value="PHD_BRPF_JADE_like"/>
    <property type="match status" value="1"/>
</dbReference>
<evidence type="ECO:0000256" key="1">
    <source>
        <dbReference type="ARBA" id="ARBA00022723"/>
    </source>
</evidence>
<evidence type="ECO:0000313" key="9">
    <source>
        <dbReference type="EMBL" id="CAG8490340.1"/>
    </source>
</evidence>
<dbReference type="AlphaFoldDB" id="A0A9N8ZGJ5"/>
<feature type="region of interest" description="Disordered" evidence="6">
    <location>
        <begin position="79"/>
        <end position="136"/>
    </location>
</feature>
<dbReference type="Gene3D" id="3.30.40.10">
    <property type="entry name" value="Zinc/RING finger domain, C3HC4 (zinc finger)"/>
    <property type="match status" value="3"/>
</dbReference>
<evidence type="ECO:0000256" key="2">
    <source>
        <dbReference type="ARBA" id="ARBA00022771"/>
    </source>
</evidence>
<feature type="compositionally biased region" description="Polar residues" evidence="6">
    <location>
        <begin position="675"/>
        <end position="686"/>
    </location>
</feature>
<feature type="compositionally biased region" description="Acidic residues" evidence="6">
    <location>
        <begin position="612"/>
        <end position="642"/>
    </location>
</feature>
<dbReference type="InterPro" id="IPR013083">
    <property type="entry name" value="Znf_RING/FYVE/PHD"/>
</dbReference>
<feature type="compositionally biased region" description="Polar residues" evidence="6">
    <location>
        <begin position="1"/>
        <end position="17"/>
    </location>
</feature>
<feature type="compositionally biased region" description="Basic residues" evidence="6">
    <location>
        <begin position="581"/>
        <end position="591"/>
    </location>
</feature>
<dbReference type="OrthoDB" id="20839at2759"/>
<keyword evidence="1" id="KW-0479">Metal-binding</keyword>
<keyword evidence="5" id="KW-0175">Coiled coil</keyword>
<dbReference type="InterPro" id="IPR050701">
    <property type="entry name" value="Histone_Mod_Regulator"/>
</dbReference>
<dbReference type="PROSITE" id="PS01359">
    <property type="entry name" value="ZF_PHD_1"/>
    <property type="match status" value="1"/>
</dbReference>
<dbReference type="InterPro" id="IPR011011">
    <property type="entry name" value="Znf_FYVE_PHD"/>
</dbReference>